<evidence type="ECO:0000313" key="5">
    <source>
        <dbReference type="Proteomes" id="UP000678107"/>
    </source>
</evidence>
<dbReference type="Proteomes" id="UP000678107">
    <property type="component" value="Segment"/>
</dbReference>
<accession>A0A8S5L3V1</accession>
<name>A0A8S5L3V1_9VIRU</name>
<keyword evidence="3" id="KW-0946">Virion</keyword>
<gene>
    <name evidence="4" type="primary">SRR5466725_19_2</name>
</gene>
<evidence type="ECO:0000256" key="3">
    <source>
        <dbReference type="ARBA" id="ARBA00022844"/>
    </source>
</evidence>
<evidence type="ECO:0000313" key="4">
    <source>
        <dbReference type="EMBL" id="DAD52430.1"/>
    </source>
</evidence>
<keyword evidence="2 4" id="KW-0167">Capsid protein</keyword>
<evidence type="ECO:0000256" key="2">
    <source>
        <dbReference type="ARBA" id="ARBA00022561"/>
    </source>
</evidence>
<reference evidence="4" key="1">
    <citation type="submission" date="2020-09" db="EMBL/GenBank/DDBJ databases">
        <title>Leviviricetes taxonomy.</title>
        <authorList>
            <person name="Stockdale S.R."/>
            <person name="Callanan J."/>
            <person name="Adriaenssens E.M."/>
            <person name="Kuhn J.H."/>
            <person name="Rumnieks J."/>
            <person name="Shkoporov A."/>
            <person name="Draper L.A."/>
            <person name="Ross P."/>
            <person name="Hill C."/>
        </authorList>
    </citation>
    <scope>NUCLEOTIDE SEQUENCE</scope>
</reference>
<dbReference type="GO" id="GO:0019028">
    <property type="term" value="C:viral capsid"/>
    <property type="evidence" value="ECO:0007669"/>
    <property type="project" value="UniProtKB-KW"/>
</dbReference>
<dbReference type="InterPro" id="IPR015954">
    <property type="entry name" value="Phage_RNA-type_capsid"/>
</dbReference>
<comment type="subcellular location">
    <subcellularLocation>
        <location evidence="1">Virion</location>
    </subcellularLocation>
</comment>
<organism evidence="4 5">
    <name type="scientific">ssRNA phage SRR5466725_19</name>
    <dbReference type="NCBI Taxonomy" id="2786417"/>
    <lineage>
        <taxon>Viruses</taxon>
        <taxon>Riboviria</taxon>
        <taxon>Orthornavirae</taxon>
        <taxon>Lenarviricota</taxon>
        <taxon>Leviviricetes</taxon>
        <taxon>Norzivirales</taxon>
        <taxon>Fiersviridae</taxon>
        <taxon>Lohmavirus</taxon>
        <taxon>Lohmavirus borborovivens</taxon>
    </lineage>
</organism>
<dbReference type="RefSeq" id="YP_010769470.1">
    <property type="nucleotide sequence ID" value="NC_073985.1"/>
</dbReference>
<dbReference type="KEGG" id="vg:80398496"/>
<dbReference type="Gene3D" id="3.30.380.10">
    <property type="entry name" value="MS2 Viral Coat Protein"/>
    <property type="match status" value="1"/>
</dbReference>
<sequence length="124" mass="13305">MAITLNSKTYNFIGFDRNGTSVYQETSGGFPTSFSYLTCRVFPSSAKGPAKVRWRLTMPVVAPADTGFTQAGTILRTFTYDEGRIDVPGDSASAERTDFSARITGLAANAQYLASITALTQPSS</sequence>
<keyword evidence="5" id="KW-1185">Reference proteome</keyword>
<evidence type="ECO:0000256" key="1">
    <source>
        <dbReference type="ARBA" id="ARBA00004328"/>
    </source>
</evidence>
<proteinExistence type="predicted"/>
<dbReference type="EMBL" id="BK014101">
    <property type="protein sequence ID" value="DAD52430.1"/>
    <property type="molecule type" value="Genomic_RNA"/>
</dbReference>
<protein>
    <submittedName>
        <fullName evidence="4">Coat protein</fullName>
    </submittedName>
</protein>
<dbReference type="GeneID" id="80398496"/>